<dbReference type="InterPro" id="IPR017601">
    <property type="entry name" value="DGQHR-contain_dom"/>
</dbReference>
<dbReference type="Pfam" id="PF14072">
    <property type="entry name" value="DndB"/>
    <property type="match status" value="1"/>
</dbReference>
<dbReference type="CDD" id="cd16414">
    <property type="entry name" value="dndB_like"/>
    <property type="match status" value="1"/>
</dbReference>
<dbReference type="AlphaFoldDB" id="A0A926S3I4"/>
<sequence length="411" mass="47358">MKVPALRAELGGRVYYVATLTFGQVSQYVSPINDQLHKSETLNDLIQRSISKNYLNIKDYILNQPELFFNSLVLAVYNNYPDWTEIEVQFDGHTSSYQLGLLDFPGNHKIFPIDGQHRVEGIKAALKERPDLHSQQIAAIFIGHKNDEAGMLKTRRLFTTLNRYAKPVSLDDIIALDEDDIVAITTRYLLEEYGLFSGKRIVLAKQKGIPNNNKDAMTSVITLYQANVELFKSFYTKTHNSKPTEDYLVDYLKFRPSEDEIDTFQTFILSFWDAFRTELSFVGDYLNKNKDFAKDFRNNKTGGNLVFRPIGFLPLVKAALKIYSREGLTFKEVFKKFNTLNFNLNQKPWLYVLWNPIEKTMLTNSDVLTQLLLLYLAYPQILNEQEIKKLKNAYGAKTSFTGNLDDILDTL</sequence>
<dbReference type="NCBIfam" id="TIGR03187">
    <property type="entry name" value="DGQHR"/>
    <property type="match status" value="1"/>
</dbReference>
<dbReference type="RefSeq" id="WP_191165682.1">
    <property type="nucleotide sequence ID" value="NZ_JACWMX010000010.1"/>
</dbReference>
<dbReference type="Proteomes" id="UP000619078">
    <property type="component" value="Unassembled WGS sequence"/>
</dbReference>
<gene>
    <name evidence="1" type="ORF">IDJ76_19220</name>
</gene>
<proteinExistence type="predicted"/>
<protein>
    <submittedName>
        <fullName evidence="1">DGQHR domain-containing protein</fullName>
    </submittedName>
</protein>
<accession>A0A926S3I4</accession>
<keyword evidence="2" id="KW-1185">Reference proteome</keyword>
<name>A0A926S3I4_9SPHI</name>
<evidence type="ECO:0000313" key="2">
    <source>
        <dbReference type="Proteomes" id="UP000619078"/>
    </source>
</evidence>
<comment type="caution">
    <text evidence="1">The sequence shown here is derived from an EMBL/GenBank/DDBJ whole genome shotgun (WGS) entry which is preliminary data.</text>
</comment>
<evidence type="ECO:0000313" key="1">
    <source>
        <dbReference type="EMBL" id="MBD1395243.1"/>
    </source>
</evidence>
<organism evidence="1 2">
    <name type="scientific">Mucilaginibacter glaciei</name>
    <dbReference type="NCBI Taxonomy" id="2772109"/>
    <lineage>
        <taxon>Bacteria</taxon>
        <taxon>Pseudomonadati</taxon>
        <taxon>Bacteroidota</taxon>
        <taxon>Sphingobacteriia</taxon>
        <taxon>Sphingobacteriales</taxon>
        <taxon>Sphingobacteriaceae</taxon>
        <taxon>Mucilaginibacter</taxon>
    </lineage>
</organism>
<dbReference type="InterPro" id="IPR017642">
    <property type="entry name" value="DNA_S_mod_DndB"/>
</dbReference>
<reference evidence="1" key="1">
    <citation type="submission" date="2020-09" db="EMBL/GenBank/DDBJ databases">
        <title>Novel species of Mucilaginibacter isolated from a glacier on the Tibetan Plateau.</title>
        <authorList>
            <person name="Liu Q."/>
            <person name="Xin Y.-H."/>
        </authorList>
    </citation>
    <scope>NUCLEOTIDE SEQUENCE</scope>
    <source>
        <strain evidence="1">ZB1P21</strain>
    </source>
</reference>
<dbReference type="EMBL" id="JACWMX010000010">
    <property type="protein sequence ID" value="MBD1395243.1"/>
    <property type="molecule type" value="Genomic_DNA"/>
</dbReference>